<keyword evidence="2 5" id="KW-0812">Transmembrane</keyword>
<evidence type="ECO:0000256" key="5">
    <source>
        <dbReference type="SAM" id="Phobius"/>
    </source>
</evidence>
<feature type="transmembrane region" description="Helical" evidence="5">
    <location>
        <begin position="265"/>
        <end position="292"/>
    </location>
</feature>
<evidence type="ECO:0000256" key="4">
    <source>
        <dbReference type="ARBA" id="ARBA00023136"/>
    </source>
</evidence>
<dbReference type="Proteomes" id="UP000824072">
    <property type="component" value="Unassembled WGS sequence"/>
</dbReference>
<keyword evidence="4 5" id="KW-0472">Membrane</keyword>
<organism evidence="7 8">
    <name type="scientific">Candidatus Pullichristensenella excrementigallinarum</name>
    <dbReference type="NCBI Taxonomy" id="2840907"/>
    <lineage>
        <taxon>Bacteria</taxon>
        <taxon>Bacillati</taxon>
        <taxon>Bacillota</taxon>
        <taxon>Clostridia</taxon>
        <taxon>Candidatus Pullichristensenella</taxon>
    </lineage>
</organism>
<evidence type="ECO:0000313" key="8">
    <source>
        <dbReference type="Proteomes" id="UP000824072"/>
    </source>
</evidence>
<sequence length="388" mass="41446">MSVILFSGFLLTRLTKILSLPNVSGFILAGILIGPCCLNLIGEDMVARMSFISDFALSMIAFNVGKFFRKEELRGMGLSGLWITLWEALLAGVLVTLSMRFLFAIDWPMSLLLGAIATATAPASTMMTIRQYHARGSFVSTLLQIIALDDVVCLMAFSITTAFLSSTGGNAVECALLPAGLNVLALLVGFGCGPLLSKLLSPKRSSDNRLILTIAFLLGISGGCAALNLSPLLPCMAFGASYVHFAHDTELFQQLDSFSPPVMSLFFIVAGMNLDVGALKSFGLLGVVYFLVRLIGKYAGTWLGCLLTHEPRKTRDYLGFALAPQAGVAIGLALLGNRILPEAEADLLMTLILSSSVLYELIGPVLAKFGLRRAGVLNPPQEEVKEAA</sequence>
<feature type="transmembrane region" description="Helical" evidence="5">
    <location>
        <begin position="347"/>
        <end position="367"/>
    </location>
</feature>
<keyword evidence="3 5" id="KW-1133">Transmembrane helix</keyword>
<comment type="caution">
    <text evidence="7">The sequence shown here is derived from an EMBL/GenBank/DDBJ whole genome shotgun (WGS) entry which is preliminary data.</text>
</comment>
<dbReference type="PANTHER" id="PTHR43021">
    <property type="entry name" value="NA(+)/H(+) ANTIPORTER-RELATED"/>
    <property type="match status" value="1"/>
</dbReference>
<feature type="transmembrane region" description="Helical" evidence="5">
    <location>
        <begin position="20"/>
        <end position="41"/>
    </location>
</feature>
<dbReference type="Gene3D" id="1.20.1530.20">
    <property type="match status" value="1"/>
</dbReference>
<feature type="transmembrane region" description="Helical" evidence="5">
    <location>
        <begin position="317"/>
        <end position="335"/>
    </location>
</feature>
<dbReference type="InterPro" id="IPR006153">
    <property type="entry name" value="Cation/H_exchanger_TM"/>
</dbReference>
<proteinExistence type="predicted"/>
<evidence type="ECO:0000313" key="7">
    <source>
        <dbReference type="EMBL" id="HIU34152.1"/>
    </source>
</evidence>
<dbReference type="AlphaFoldDB" id="A0A9D1LCY2"/>
<dbReference type="GO" id="GO:0016020">
    <property type="term" value="C:membrane"/>
    <property type="evidence" value="ECO:0007669"/>
    <property type="project" value="UniProtKB-SubCell"/>
</dbReference>
<evidence type="ECO:0000256" key="3">
    <source>
        <dbReference type="ARBA" id="ARBA00022989"/>
    </source>
</evidence>
<feature type="transmembrane region" description="Helical" evidence="5">
    <location>
        <begin position="176"/>
        <end position="197"/>
    </location>
</feature>
<feature type="transmembrane region" description="Helical" evidence="5">
    <location>
        <begin position="141"/>
        <end position="164"/>
    </location>
</feature>
<evidence type="ECO:0000259" key="6">
    <source>
        <dbReference type="Pfam" id="PF00999"/>
    </source>
</evidence>
<feature type="transmembrane region" description="Helical" evidence="5">
    <location>
        <begin position="109"/>
        <end position="129"/>
    </location>
</feature>
<dbReference type="PANTHER" id="PTHR43021:SF2">
    <property type="entry name" value="CATION_H+ EXCHANGER DOMAIN-CONTAINING PROTEIN"/>
    <property type="match status" value="1"/>
</dbReference>
<dbReference type="EMBL" id="DVMU01000140">
    <property type="protein sequence ID" value="HIU34152.1"/>
    <property type="molecule type" value="Genomic_DNA"/>
</dbReference>
<dbReference type="Pfam" id="PF00999">
    <property type="entry name" value="Na_H_Exchanger"/>
    <property type="match status" value="1"/>
</dbReference>
<reference evidence="7" key="1">
    <citation type="submission" date="2020-10" db="EMBL/GenBank/DDBJ databases">
        <authorList>
            <person name="Gilroy R."/>
        </authorList>
    </citation>
    <scope>NUCLEOTIDE SEQUENCE</scope>
    <source>
        <strain evidence="7">ChiHcec3-11533</strain>
    </source>
</reference>
<evidence type="ECO:0000256" key="1">
    <source>
        <dbReference type="ARBA" id="ARBA00004141"/>
    </source>
</evidence>
<feature type="domain" description="Cation/H+ exchanger transmembrane" evidence="6">
    <location>
        <begin position="9"/>
        <end position="357"/>
    </location>
</feature>
<protein>
    <submittedName>
        <fullName evidence="7">Cation:proton antiporter</fullName>
    </submittedName>
</protein>
<gene>
    <name evidence="7" type="ORF">IAB02_06265</name>
</gene>
<name>A0A9D1LCY2_9FIRM</name>
<reference evidence="7" key="2">
    <citation type="journal article" date="2021" name="PeerJ">
        <title>Extensive microbial diversity within the chicken gut microbiome revealed by metagenomics and culture.</title>
        <authorList>
            <person name="Gilroy R."/>
            <person name="Ravi A."/>
            <person name="Getino M."/>
            <person name="Pursley I."/>
            <person name="Horton D.L."/>
            <person name="Alikhan N.F."/>
            <person name="Baker D."/>
            <person name="Gharbi K."/>
            <person name="Hall N."/>
            <person name="Watson M."/>
            <person name="Adriaenssens E.M."/>
            <person name="Foster-Nyarko E."/>
            <person name="Jarju S."/>
            <person name="Secka A."/>
            <person name="Antonio M."/>
            <person name="Oren A."/>
            <person name="Chaudhuri R.R."/>
            <person name="La Ragione R."/>
            <person name="Hildebrand F."/>
            <person name="Pallen M.J."/>
        </authorList>
    </citation>
    <scope>NUCLEOTIDE SEQUENCE</scope>
    <source>
        <strain evidence="7">ChiHcec3-11533</strain>
    </source>
</reference>
<dbReference type="GO" id="GO:1902600">
    <property type="term" value="P:proton transmembrane transport"/>
    <property type="evidence" value="ECO:0007669"/>
    <property type="project" value="InterPro"/>
</dbReference>
<accession>A0A9D1LCY2</accession>
<dbReference type="InterPro" id="IPR038770">
    <property type="entry name" value="Na+/solute_symporter_sf"/>
</dbReference>
<feature type="transmembrane region" description="Helical" evidence="5">
    <location>
        <begin position="80"/>
        <end position="103"/>
    </location>
</feature>
<feature type="transmembrane region" description="Helical" evidence="5">
    <location>
        <begin position="209"/>
        <end position="229"/>
    </location>
</feature>
<evidence type="ECO:0000256" key="2">
    <source>
        <dbReference type="ARBA" id="ARBA00022692"/>
    </source>
</evidence>
<dbReference type="GO" id="GO:0015297">
    <property type="term" value="F:antiporter activity"/>
    <property type="evidence" value="ECO:0007669"/>
    <property type="project" value="InterPro"/>
</dbReference>
<comment type="subcellular location">
    <subcellularLocation>
        <location evidence="1">Membrane</location>
        <topology evidence="1">Multi-pass membrane protein</topology>
    </subcellularLocation>
</comment>